<dbReference type="GO" id="GO:0000978">
    <property type="term" value="F:RNA polymerase II cis-regulatory region sequence-specific DNA binding"/>
    <property type="evidence" value="ECO:0007669"/>
    <property type="project" value="TreeGrafter"/>
</dbReference>
<evidence type="ECO:0000259" key="8">
    <source>
        <dbReference type="PROSITE" id="PS50157"/>
    </source>
</evidence>
<evidence type="ECO:0000256" key="7">
    <source>
        <dbReference type="PROSITE-ProRule" id="PRU00042"/>
    </source>
</evidence>
<feature type="non-terminal residue" evidence="9">
    <location>
        <position position="1"/>
    </location>
</feature>
<evidence type="ECO:0000256" key="5">
    <source>
        <dbReference type="ARBA" id="ARBA00022833"/>
    </source>
</evidence>
<keyword evidence="4 7" id="KW-0863">Zinc-finger</keyword>
<dbReference type="PANTHER" id="PTHR14003:SF19">
    <property type="entry name" value="YY2 TRANSCRIPTION FACTOR"/>
    <property type="match status" value="1"/>
</dbReference>
<dbReference type="Pfam" id="PF00096">
    <property type="entry name" value="zf-C2H2"/>
    <property type="match status" value="2"/>
</dbReference>
<keyword evidence="6" id="KW-0539">Nucleus</keyword>
<evidence type="ECO:0000256" key="1">
    <source>
        <dbReference type="ARBA" id="ARBA00004123"/>
    </source>
</evidence>
<dbReference type="AlphaFoldDB" id="A0A1X2IN60"/>
<protein>
    <recommendedName>
        <fullName evidence="8">C2H2-type domain-containing protein</fullName>
    </recommendedName>
</protein>
<organism evidence="9 10">
    <name type="scientific">Absidia repens</name>
    <dbReference type="NCBI Taxonomy" id="90262"/>
    <lineage>
        <taxon>Eukaryota</taxon>
        <taxon>Fungi</taxon>
        <taxon>Fungi incertae sedis</taxon>
        <taxon>Mucoromycota</taxon>
        <taxon>Mucoromycotina</taxon>
        <taxon>Mucoromycetes</taxon>
        <taxon>Mucorales</taxon>
        <taxon>Cunninghamellaceae</taxon>
        <taxon>Absidia</taxon>
    </lineage>
</organism>
<comment type="subcellular location">
    <subcellularLocation>
        <location evidence="1">Nucleus</location>
    </subcellularLocation>
</comment>
<dbReference type="PROSITE" id="PS50157">
    <property type="entry name" value="ZINC_FINGER_C2H2_2"/>
    <property type="match status" value="2"/>
</dbReference>
<dbReference type="GO" id="GO:0000981">
    <property type="term" value="F:DNA-binding transcription factor activity, RNA polymerase II-specific"/>
    <property type="evidence" value="ECO:0007669"/>
    <property type="project" value="TreeGrafter"/>
</dbReference>
<dbReference type="InterPro" id="IPR036236">
    <property type="entry name" value="Znf_C2H2_sf"/>
</dbReference>
<keyword evidence="2" id="KW-0479">Metal-binding</keyword>
<proteinExistence type="predicted"/>
<keyword evidence="5" id="KW-0862">Zinc</keyword>
<dbReference type="PROSITE" id="PS00028">
    <property type="entry name" value="ZINC_FINGER_C2H2_1"/>
    <property type="match status" value="2"/>
</dbReference>
<evidence type="ECO:0000256" key="6">
    <source>
        <dbReference type="ARBA" id="ARBA00023242"/>
    </source>
</evidence>
<dbReference type="GO" id="GO:0005667">
    <property type="term" value="C:transcription regulator complex"/>
    <property type="evidence" value="ECO:0007669"/>
    <property type="project" value="TreeGrafter"/>
</dbReference>
<dbReference type="GO" id="GO:0000785">
    <property type="term" value="C:chromatin"/>
    <property type="evidence" value="ECO:0007669"/>
    <property type="project" value="TreeGrafter"/>
</dbReference>
<dbReference type="SMART" id="SM00355">
    <property type="entry name" value="ZnF_C2H2"/>
    <property type="match status" value="2"/>
</dbReference>
<reference evidence="9 10" key="1">
    <citation type="submission" date="2016-07" db="EMBL/GenBank/DDBJ databases">
        <title>Pervasive Adenine N6-methylation of Active Genes in Fungi.</title>
        <authorList>
            <consortium name="DOE Joint Genome Institute"/>
            <person name="Mondo S.J."/>
            <person name="Dannebaum R.O."/>
            <person name="Kuo R.C."/>
            <person name="Labutti K."/>
            <person name="Haridas S."/>
            <person name="Kuo A."/>
            <person name="Salamov A."/>
            <person name="Ahrendt S.R."/>
            <person name="Lipzen A."/>
            <person name="Sullivan W."/>
            <person name="Andreopoulos W.B."/>
            <person name="Clum A."/>
            <person name="Lindquist E."/>
            <person name="Daum C."/>
            <person name="Ramamoorthy G.K."/>
            <person name="Gryganskyi A."/>
            <person name="Culley D."/>
            <person name="Magnuson J.K."/>
            <person name="James T.Y."/>
            <person name="O'Malley M.A."/>
            <person name="Stajich J.E."/>
            <person name="Spatafora J.W."/>
            <person name="Visel A."/>
            <person name="Grigoriev I.V."/>
        </authorList>
    </citation>
    <scope>NUCLEOTIDE SEQUENCE [LARGE SCALE GENOMIC DNA]</scope>
    <source>
        <strain evidence="9 10">NRRL 1336</strain>
    </source>
</reference>
<dbReference type="GO" id="GO:0008270">
    <property type="term" value="F:zinc ion binding"/>
    <property type="evidence" value="ECO:0007669"/>
    <property type="project" value="UniProtKB-KW"/>
</dbReference>
<comment type="caution">
    <text evidence="9">The sequence shown here is derived from an EMBL/GenBank/DDBJ whole genome shotgun (WGS) entry which is preliminary data.</text>
</comment>
<feature type="domain" description="C2H2-type" evidence="8">
    <location>
        <begin position="30"/>
        <end position="58"/>
    </location>
</feature>
<dbReference type="SUPFAM" id="SSF57667">
    <property type="entry name" value="beta-beta-alpha zinc fingers"/>
    <property type="match status" value="1"/>
</dbReference>
<sequence>RYMCPYCQKRFSRPSSLRIHTYSHSGEKPFICPEIGCGRRFSVQSNQRRHLRVHRLTR</sequence>
<dbReference type="GO" id="GO:0031519">
    <property type="term" value="C:PcG protein complex"/>
    <property type="evidence" value="ECO:0007669"/>
    <property type="project" value="TreeGrafter"/>
</dbReference>
<evidence type="ECO:0000256" key="3">
    <source>
        <dbReference type="ARBA" id="ARBA00022737"/>
    </source>
</evidence>
<keyword evidence="3" id="KW-0677">Repeat</keyword>
<dbReference type="FunFam" id="3.30.160.60:FF:000710">
    <property type="entry name" value="Zinc finger protein 768"/>
    <property type="match status" value="1"/>
</dbReference>
<evidence type="ECO:0000313" key="9">
    <source>
        <dbReference type="EMBL" id="ORZ19458.1"/>
    </source>
</evidence>
<evidence type="ECO:0000256" key="4">
    <source>
        <dbReference type="ARBA" id="ARBA00022771"/>
    </source>
</evidence>
<name>A0A1X2IN60_9FUNG</name>
<evidence type="ECO:0000313" key="10">
    <source>
        <dbReference type="Proteomes" id="UP000193560"/>
    </source>
</evidence>
<dbReference type="OrthoDB" id="6077919at2759"/>
<dbReference type="Proteomes" id="UP000193560">
    <property type="component" value="Unassembled WGS sequence"/>
</dbReference>
<dbReference type="PANTHER" id="PTHR14003">
    <property type="entry name" value="TRANSCRIPTIONAL REPRESSOR PROTEIN YY"/>
    <property type="match status" value="1"/>
</dbReference>
<dbReference type="Gene3D" id="3.30.160.60">
    <property type="entry name" value="Classic Zinc Finger"/>
    <property type="match status" value="2"/>
</dbReference>
<evidence type="ECO:0000256" key="2">
    <source>
        <dbReference type="ARBA" id="ARBA00022723"/>
    </source>
</evidence>
<gene>
    <name evidence="9" type="ORF">BCR42DRAFT_291154</name>
</gene>
<dbReference type="STRING" id="90262.A0A1X2IN60"/>
<keyword evidence="10" id="KW-1185">Reference proteome</keyword>
<dbReference type="EMBL" id="MCGE01000007">
    <property type="protein sequence ID" value="ORZ19458.1"/>
    <property type="molecule type" value="Genomic_DNA"/>
</dbReference>
<dbReference type="FunFam" id="3.30.160.60:FF:000145">
    <property type="entry name" value="Zinc finger protein 574"/>
    <property type="match status" value="1"/>
</dbReference>
<accession>A0A1X2IN60</accession>
<dbReference type="InterPro" id="IPR013087">
    <property type="entry name" value="Znf_C2H2_type"/>
</dbReference>
<feature type="domain" description="C2H2-type" evidence="8">
    <location>
        <begin position="2"/>
        <end position="29"/>
    </location>
</feature>
<feature type="non-terminal residue" evidence="9">
    <location>
        <position position="58"/>
    </location>
</feature>